<evidence type="ECO:0000259" key="13">
    <source>
        <dbReference type="Pfam" id="PF01238"/>
    </source>
</evidence>
<evidence type="ECO:0000256" key="3">
    <source>
        <dbReference type="ARBA" id="ARBA00004666"/>
    </source>
</evidence>
<dbReference type="Gene3D" id="2.60.120.10">
    <property type="entry name" value="Jelly Rolls"/>
    <property type="match status" value="2"/>
</dbReference>
<dbReference type="InterPro" id="IPR046458">
    <property type="entry name" value="PMI_typeI_hel"/>
</dbReference>
<comment type="catalytic activity">
    <reaction evidence="1 10">
        <text>D-mannose 6-phosphate = D-fructose 6-phosphate</text>
        <dbReference type="Rhea" id="RHEA:12356"/>
        <dbReference type="ChEBI" id="CHEBI:58735"/>
        <dbReference type="ChEBI" id="CHEBI:61527"/>
        <dbReference type="EC" id="5.3.1.8"/>
    </reaction>
</comment>
<comment type="function">
    <text evidence="2">Involved in the synthesis of the GDP-mannose and dolichol-phosphate-mannose required for a number of critical mannosyl transfer reactions.</text>
</comment>
<keyword evidence="8 10" id="KW-0862">Zinc</keyword>
<accession>A0ABR1K9P8</accession>
<feature type="domain" description="Phosphomannose isomerase type I helical insertion" evidence="15">
    <location>
        <begin position="167"/>
        <end position="268"/>
    </location>
</feature>
<proteinExistence type="inferred from homology"/>
<dbReference type="InterPro" id="IPR001250">
    <property type="entry name" value="Man6P_Isoase-1"/>
</dbReference>
<dbReference type="PROSITE" id="PS00965">
    <property type="entry name" value="PMI_I_1"/>
    <property type="match status" value="1"/>
</dbReference>
<comment type="similarity">
    <text evidence="4 11">Belongs to the mannose-6-phosphate isomerase type 1 family.</text>
</comment>
<evidence type="ECO:0000256" key="5">
    <source>
        <dbReference type="ARBA" id="ARBA00011956"/>
    </source>
</evidence>
<evidence type="ECO:0000313" key="16">
    <source>
        <dbReference type="EMBL" id="KAK7510519.1"/>
    </source>
</evidence>
<name>A0ABR1K9P8_9PEZI</name>
<gene>
    <name evidence="16" type="ORF">IWZ03DRAFT_388789</name>
</gene>
<evidence type="ECO:0000259" key="15">
    <source>
        <dbReference type="Pfam" id="PF20512"/>
    </source>
</evidence>
<dbReference type="PRINTS" id="PR00714">
    <property type="entry name" value="MAN6PISMRASE"/>
</dbReference>
<dbReference type="EC" id="5.3.1.8" evidence="5 10"/>
<evidence type="ECO:0000256" key="10">
    <source>
        <dbReference type="RuleBase" id="RU000611"/>
    </source>
</evidence>
<evidence type="ECO:0000256" key="1">
    <source>
        <dbReference type="ARBA" id="ARBA00000757"/>
    </source>
</evidence>
<sequence>MQLPLIRLQCGVNSYDWGKIGSSSAAAKFASATPPSDFSIQEEKPYAELWMGTHPSLPSKDVETQRSLLDLVQDNQALMSQEITERYSGKLPFLFKVLSIRKALSIQAHPNKQLAEQLHAKDPKNYPDDNHKPEMTIAITPFDGLCGFRPLAEIAHFLSTVPSLRKLVGEEAASQFESTIKGKETSDKEEDQKANKEALQKAFTSLMTSKPEDIEARTPELLEQAKSEGDAFAGEGGPSNTGAELSELVQRCNSQFPNDIGLFVLFFLNYVKLDVGEAMFLQADDIHAYLSGDIIECMASSDNVVRAGFTPKFKDVSTLTSMLTYNYAPIEEQKMEPKDYPYATLNVSAYSSASSSILYDPPIEEFSVVRTALNKTGAKATFDGIAGPSIVLCTEGKGTISVGPKKEPVEPGYVYFVGATAECVLEATDDSFVTFKAFCELEEK</sequence>
<evidence type="ECO:0000256" key="4">
    <source>
        <dbReference type="ARBA" id="ARBA00010772"/>
    </source>
</evidence>
<dbReference type="InterPro" id="IPR046456">
    <property type="entry name" value="PMI_typeI_C"/>
</dbReference>
<keyword evidence="17" id="KW-1185">Reference proteome</keyword>
<evidence type="ECO:0000256" key="9">
    <source>
        <dbReference type="ARBA" id="ARBA00023235"/>
    </source>
</evidence>
<dbReference type="InterPro" id="IPR018050">
    <property type="entry name" value="Pmannose_isomerase-type1_CS"/>
</dbReference>
<dbReference type="InterPro" id="IPR011051">
    <property type="entry name" value="RmlC_Cupin_sf"/>
</dbReference>
<feature type="domain" description="Phosphomannose isomerase type I catalytic" evidence="14">
    <location>
        <begin position="5"/>
        <end position="151"/>
    </location>
</feature>
<dbReference type="EMBL" id="JBBPHU010000014">
    <property type="protein sequence ID" value="KAK7510519.1"/>
    <property type="molecule type" value="Genomic_DNA"/>
</dbReference>
<evidence type="ECO:0000259" key="14">
    <source>
        <dbReference type="Pfam" id="PF20511"/>
    </source>
</evidence>
<keyword evidence="7" id="KW-0479">Metal-binding</keyword>
<dbReference type="SUPFAM" id="SSF51182">
    <property type="entry name" value="RmlC-like cupins"/>
    <property type="match status" value="1"/>
</dbReference>
<reference evidence="16 17" key="1">
    <citation type="submission" date="2024-04" db="EMBL/GenBank/DDBJ databases">
        <title>Phyllosticta paracitricarpa is synonymous to the EU quarantine fungus P. citricarpa based on phylogenomic analyses.</title>
        <authorList>
            <consortium name="Lawrence Berkeley National Laboratory"/>
            <person name="Van Ingen-Buijs V.A."/>
            <person name="Van Westerhoven A.C."/>
            <person name="Haridas S."/>
            <person name="Skiadas P."/>
            <person name="Martin F."/>
            <person name="Groenewald J.Z."/>
            <person name="Crous P.W."/>
            <person name="Seidl M.F."/>
        </authorList>
    </citation>
    <scope>NUCLEOTIDE SEQUENCE [LARGE SCALE GENOMIC DNA]</scope>
    <source>
        <strain evidence="16 17">CBS 123371</strain>
    </source>
</reference>
<comment type="pathway">
    <text evidence="3 12">Nucleotide-sugar biosynthesis; GDP-alpha-D-mannose biosynthesis; alpha-D-mannose 1-phosphate from D-fructose 6-phosphate: step 1/2.</text>
</comment>
<dbReference type="CDD" id="cd07011">
    <property type="entry name" value="cupin_PMI_type_I_N"/>
    <property type="match status" value="1"/>
</dbReference>
<dbReference type="NCBIfam" id="TIGR00218">
    <property type="entry name" value="manA"/>
    <property type="match status" value="1"/>
</dbReference>
<dbReference type="Pfam" id="PF01238">
    <property type="entry name" value="PMI_typeI_C"/>
    <property type="match status" value="1"/>
</dbReference>
<dbReference type="PIRSF" id="PIRSF001480">
    <property type="entry name" value="Mannose-6-phosphate_isomerase"/>
    <property type="match status" value="1"/>
</dbReference>
<evidence type="ECO:0000256" key="8">
    <source>
        <dbReference type="ARBA" id="ARBA00022833"/>
    </source>
</evidence>
<dbReference type="Pfam" id="PF20512">
    <property type="entry name" value="PMI_typeI_hel"/>
    <property type="match status" value="1"/>
</dbReference>
<evidence type="ECO:0000256" key="7">
    <source>
        <dbReference type="ARBA" id="ARBA00022723"/>
    </source>
</evidence>
<dbReference type="PROSITE" id="PS00966">
    <property type="entry name" value="PMI_I_2"/>
    <property type="match status" value="1"/>
</dbReference>
<evidence type="ECO:0000256" key="12">
    <source>
        <dbReference type="RuleBase" id="RU004248"/>
    </source>
</evidence>
<evidence type="ECO:0000256" key="11">
    <source>
        <dbReference type="RuleBase" id="RU004189"/>
    </source>
</evidence>
<evidence type="ECO:0000256" key="2">
    <source>
        <dbReference type="ARBA" id="ARBA00002564"/>
    </source>
</evidence>
<feature type="domain" description="Phosphomannose isomerase type I C-terminal" evidence="13">
    <location>
        <begin position="356"/>
        <end position="403"/>
    </location>
</feature>
<keyword evidence="9 10" id="KW-0413">Isomerase</keyword>
<dbReference type="InterPro" id="IPR046457">
    <property type="entry name" value="PMI_typeI_cat"/>
</dbReference>
<dbReference type="PANTHER" id="PTHR10309">
    <property type="entry name" value="MANNOSE-6-PHOSPHATE ISOMERASE"/>
    <property type="match status" value="1"/>
</dbReference>
<dbReference type="PANTHER" id="PTHR10309:SF0">
    <property type="entry name" value="MANNOSE-6-PHOSPHATE ISOMERASE"/>
    <property type="match status" value="1"/>
</dbReference>
<comment type="caution">
    <text evidence="16">The sequence shown here is derived from an EMBL/GenBank/DDBJ whole genome shotgun (WGS) entry which is preliminary data.</text>
</comment>
<protein>
    <recommendedName>
        <fullName evidence="6 10">Mannose-6-phosphate isomerase</fullName>
        <ecNumber evidence="5 10">5.3.1.8</ecNumber>
    </recommendedName>
</protein>
<dbReference type="Proteomes" id="UP001363622">
    <property type="component" value="Unassembled WGS sequence"/>
</dbReference>
<dbReference type="Gene3D" id="1.10.441.10">
    <property type="entry name" value="Phosphomannose Isomerase, domain 2"/>
    <property type="match status" value="1"/>
</dbReference>
<evidence type="ECO:0000256" key="6">
    <source>
        <dbReference type="ARBA" id="ARBA00018236"/>
    </source>
</evidence>
<comment type="cofactor">
    <cofactor evidence="10">
        <name>Zn(2+)</name>
        <dbReference type="ChEBI" id="CHEBI:29105"/>
    </cofactor>
    <text evidence="10">Binds 1 zinc ion per subunit.</text>
</comment>
<organism evidence="16 17">
    <name type="scientific">Phyllosticta citriasiana</name>
    <dbReference type="NCBI Taxonomy" id="595635"/>
    <lineage>
        <taxon>Eukaryota</taxon>
        <taxon>Fungi</taxon>
        <taxon>Dikarya</taxon>
        <taxon>Ascomycota</taxon>
        <taxon>Pezizomycotina</taxon>
        <taxon>Dothideomycetes</taxon>
        <taxon>Dothideomycetes incertae sedis</taxon>
        <taxon>Botryosphaeriales</taxon>
        <taxon>Phyllostictaceae</taxon>
        <taxon>Phyllosticta</taxon>
    </lineage>
</organism>
<dbReference type="InterPro" id="IPR014710">
    <property type="entry name" value="RmlC-like_jellyroll"/>
</dbReference>
<evidence type="ECO:0000313" key="17">
    <source>
        <dbReference type="Proteomes" id="UP001363622"/>
    </source>
</evidence>
<dbReference type="Pfam" id="PF20511">
    <property type="entry name" value="PMI_typeI_cat"/>
    <property type="match status" value="1"/>
</dbReference>
<dbReference type="InterPro" id="IPR016305">
    <property type="entry name" value="Mannose-6-P_Isomerase"/>
</dbReference>